<dbReference type="EMBL" id="BMPI01000013">
    <property type="protein sequence ID" value="GGM27759.1"/>
    <property type="molecule type" value="Genomic_DNA"/>
</dbReference>
<reference evidence="1" key="1">
    <citation type="journal article" date="2014" name="Int. J. Syst. Evol. Microbiol.">
        <title>Complete genome sequence of Corynebacterium casei LMG S-19264T (=DSM 44701T), isolated from a smear-ripened cheese.</title>
        <authorList>
            <consortium name="US DOE Joint Genome Institute (JGI-PGF)"/>
            <person name="Walter F."/>
            <person name="Albersmeier A."/>
            <person name="Kalinowski J."/>
            <person name="Ruckert C."/>
        </authorList>
    </citation>
    <scope>NUCLEOTIDE SEQUENCE</scope>
    <source>
        <strain evidence="1">JCM 19831</strain>
    </source>
</reference>
<sequence length="131" mass="14644">MTDDIERRRQEFARTMAAAYASTPFETRSPDGVWVYASEPVAITEPGQYRLRFGPIVDPEFNPLVPGSSGISFNHPVQLGRPINPDWTAGPPHFVDEDGSRWITFTVAVPEGAEPCERFFMFIHGHTAPII</sequence>
<dbReference type="RefSeq" id="WP_190250546.1">
    <property type="nucleotide sequence ID" value="NZ_BMPI01000013.1"/>
</dbReference>
<name>A0A917TMN6_9ACTN</name>
<accession>A0A917TMN6</accession>
<dbReference type="AlphaFoldDB" id="A0A917TMN6"/>
<protein>
    <submittedName>
        <fullName evidence="1">Uncharacterized protein</fullName>
    </submittedName>
</protein>
<reference evidence="1" key="2">
    <citation type="submission" date="2020-09" db="EMBL/GenBank/DDBJ databases">
        <authorList>
            <person name="Sun Q."/>
            <person name="Ohkuma M."/>
        </authorList>
    </citation>
    <scope>NUCLEOTIDE SEQUENCE</scope>
    <source>
        <strain evidence="1">JCM 19831</strain>
    </source>
</reference>
<keyword evidence="2" id="KW-1185">Reference proteome</keyword>
<evidence type="ECO:0000313" key="1">
    <source>
        <dbReference type="EMBL" id="GGM27759.1"/>
    </source>
</evidence>
<evidence type="ECO:0000313" key="2">
    <source>
        <dbReference type="Proteomes" id="UP000642070"/>
    </source>
</evidence>
<comment type="caution">
    <text evidence="1">The sequence shown here is derived from an EMBL/GenBank/DDBJ whole genome shotgun (WGS) entry which is preliminary data.</text>
</comment>
<organism evidence="1 2">
    <name type="scientific">Dactylosporangium sucinum</name>
    <dbReference type="NCBI Taxonomy" id="1424081"/>
    <lineage>
        <taxon>Bacteria</taxon>
        <taxon>Bacillati</taxon>
        <taxon>Actinomycetota</taxon>
        <taxon>Actinomycetes</taxon>
        <taxon>Micromonosporales</taxon>
        <taxon>Micromonosporaceae</taxon>
        <taxon>Dactylosporangium</taxon>
    </lineage>
</organism>
<proteinExistence type="predicted"/>
<dbReference type="Proteomes" id="UP000642070">
    <property type="component" value="Unassembled WGS sequence"/>
</dbReference>
<gene>
    <name evidence="1" type="ORF">GCM10007977_031290</name>
</gene>